<dbReference type="PANTHER" id="PTHR21392">
    <property type="entry name" value="TRNA-URIDINE AMINOCARBOXYPROPYLTRANSFERASE 2"/>
    <property type="match status" value="1"/>
</dbReference>
<feature type="region of interest" description="Disordered" evidence="7">
    <location>
        <begin position="1"/>
        <end position="33"/>
    </location>
</feature>
<comment type="caution">
    <text evidence="9">The sequence shown here is derived from an EMBL/GenBank/DDBJ whole genome shotgun (WGS) entry which is preliminary data.</text>
</comment>
<comment type="similarity">
    <text evidence="5">Belongs to the TDD superfamily. DTWD2 family.</text>
</comment>
<evidence type="ECO:0000256" key="2">
    <source>
        <dbReference type="ARBA" id="ARBA00022679"/>
    </source>
</evidence>
<evidence type="ECO:0000313" key="9">
    <source>
        <dbReference type="EMBL" id="CAJ1966226.1"/>
    </source>
</evidence>
<dbReference type="InterPro" id="IPR005636">
    <property type="entry name" value="DTW"/>
</dbReference>
<dbReference type="InterPro" id="IPR039262">
    <property type="entry name" value="DTWD2/TAPT"/>
</dbReference>
<dbReference type="Pfam" id="PF03942">
    <property type="entry name" value="DTW"/>
    <property type="match status" value="1"/>
</dbReference>
<evidence type="ECO:0000256" key="1">
    <source>
        <dbReference type="ARBA" id="ARBA00012386"/>
    </source>
</evidence>
<dbReference type="EC" id="2.5.1.25" evidence="1"/>
<accession>A0AAD2G8P4</accession>
<organism evidence="9 10">
    <name type="scientific">Cylindrotheca closterium</name>
    <dbReference type="NCBI Taxonomy" id="2856"/>
    <lineage>
        <taxon>Eukaryota</taxon>
        <taxon>Sar</taxon>
        <taxon>Stramenopiles</taxon>
        <taxon>Ochrophyta</taxon>
        <taxon>Bacillariophyta</taxon>
        <taxon>Bacillariophyceae</taxon>
        <taxon>Bacillariophycidae</taxon>
        <taxon>Bacillariales</taxon>
        <taxon>Bacillariaceae</taxon>
        <taxon>Cylindrotheca</taxon>
    </lineage>
</organism>
<comment type="catalytic activity">
    <reaction evidence="6">
        <text>a uridine in tRNA + S-adenosyl-L-methionine = a 3-[(3S)-3-amino-3-carboxypropyl]uridine in tRNA + S-methyl-5'-thioadenosine + H(+)</text>
        <dbReference type="Rhea" id="RHEA:62432"/>
        <dbReference type="Rhea" id="RHEA-COMP:13339"/>
        <dbReference type="Rhea" id="RHEA-COMP:16092"/>
        <dbReference type="ChEBI" id="CHEBI:15378"/>
        <dbReference type="ChEBI" id="CHEBI:17509"/>
        <dbReference type="ChEBI" id="CHEBI:59789"/>
        <dbReference type="ChEBI" id="CHEBI:65315"/>
        <dbReference type="ChEBI" id="CHEBI:82930"/>
        <dbReference type="EC" id="2.5.1.25"/>
    </reaction>
</comment>
<proteinExistence type="inferred from homology"/>
<gene>
    <name evidence="9" type="ORF">CYCCA115_LOCUS21809</name>
</gene>
<reference evidence="9" key="1">
    <citation type="submission" date="2023-08" db="EMBL/GenBank/DDBJ databases">
        <authorList>
            <person name="Audoor S."/>
            <person name="Bilcke G."/>
        </authorList>
    </citation>
    <scope>NUCLEOTIDE SEQUENCE</scope>
</reference>
<sequence>MDDDNNRSTAKNDPTQAEGKPKEQKGEGLKSNTKARRQICHRCNRPLPAACICEALPEVPIKLDRTGIVVLQHPHELKIKNRSIPILELCLDDSSLGLCVGRRFDKELIDPKIIEILEAPDHLPVLFFPPDNDEKDVISLIEAKKIINDKLPEGGKVIIVALDATWKYAKEMHRANLQENLYPSNLIRVSLQPSDFPKDWVSGRFNIRTTPKKGESTLGFMSTVECIAWAASELGGPNNSKDLFATLMKPLDLMVAKWNAFCKQPKVRKTKAPQKKRRRDEYESS</sequence>
<evidence type="ECO:0000256" key="6">
    <source>
        <dbReference type="ARBA" id="ARBA00048718"/>
    </source>
</evidence>
<feature type="compositionally biased region" description="Basic and acidic residues" evidence="7">
    <location>
        <begin position="19"/>
        <end position="28"/>
    </location>
</feature>
<dbReference type="EMBL" id="CAKOGP040002269">
    <property type="protein sequence ID" value="CAJ1966226.1"/>
    <property type="molecule type" value="Genomic_DNA"/>
</dbReference>
<keyword evidence="2" id="KW-0808">Transferase</keyword>
<dbReference type="PANTHER" id="PTHR21392:SF0">
    <property type="entry name" value="TRNA-URIDINE AMINOCARBOXYPROPYLTRANSFERASE 2"/>
    <property type="match status" value="1"/>
</dbReference>
<keyword evidence="4" id="KW-0819">tRNA processing</keyword>
<evidence type="ECO:0000313" key="10">
    <source>
        <dbReference type="Proteomes" id="UP001295423"/>
    </source>
</evidence>
<dbReference type="Proteomes" id="UP001295423">
    <property type="component" value="Unassembled WGS sequence"/>
</dbReference>
<keyword evidence="3" id="KW-0949">S-adenosyl-L-methionine</keyword>
<dbReference type="SMART" id="SM01144">
    <property type="entry name" value="DTW"/>
    <property type="match status" value="1"/>
</dbReference>
<evidence type="ECO:0000256" key="4">
    <source>
        <dbReference type="ARBA" id="ARBA00022694"/>
    </source>
</evidence>
<dbReference type="GO" id="GO:0008033">
    <property type="term" value="P:tRNA processing"/>
    <property type="evidence" value="ECO:0007669"/>
    <property type="project" value="UniProtKB-KW"/>
</dbReference>
<feature type="domain" description="DTW" evidence="8">
    <location>
        <begin position="36"/>
        <end position="263"/>
    </location>
</feature>
<evidence type="ECO:0000256" key="5">
    <source>
        <dbReference type="ARBA" id="ARBA00034489"/>
    </source>
</evidence>
<dbReference type="AlphaFoldDB" id="A0AAD2G8P4"/>
<name>A0AAD2G8P4_9STRA</name>
<evidence type="ECO:0000256" key="3">
    <source>
        <dbReference type="ARBA" id="ARBA00022691"/>
    </source>
</evidence>
<evidence type="ECO:0000256" key="7">
    <source>
        <dbReference type="SAM" id="MobiDB-lite"/>
    </source>
</evidence>
<keyword evidence="10" id="KW-1185">Reference proteome</keyword>
<dbReference type="GO" id="GO:0016432">
    <property type="term" value="F:tRNA-uridine aminocarboxypropyltransferase activity"/>
    <property type="evidence" value="ECO:0007669"/>
    <property type="project" value="UniProtKB-EC"/>
</dbReference>
<evidence type="ECO:0000259" key="8">
    <source>
        <dbReference type="SMART" id="SM01144"/>
    </source>
</evidence>
<protein>
    <recommendedName>
        <fullName evidence="1">tRNA-uridine aminocarboxypropyltransferase</fullName>
        <ecNumber evidence="1">2.5.1.25</ecNumber>
    </recommendedName>
</protein>